<dbReference type="Proteomes" id="UP000202081">
    <property type="component" value="Segment"/>
</dbReference>
<organism evidence="1 2">
    <name type="scientific">Synechococcus phage S-WAM2</name>
    <dbReference type="NCBI Taxonomy" id="1815522"/>
    <lineage>
        <taxon>Viruses</taxon>
        <taxon>Duplodnaviria</taxon>
        <taxon>Heunggongvirae</taxon>
        <taxon>Uroviricota</taxon>
        <taxon>Caudoviricetes</taxon>
        <taxon>Pantevenvirales</taxon>
        <taxon>Kyanoviridae</taxon>
        <taxon>Cymopoleiavirus</taxon>
        <taxon>Cymopoleiavirus swam2</taxon>
    </lineage>
</organism>
<dbReference type="InterPro" id="IPR055750">
    <property type="entry name" value="DUF7326"/>
</dbReference>
<dbReference type="OrthoDB" id="27865at10239"/>
<name>A0A1D8KSU4_9CAUD</name>
<gene>
    <name evidence="1" type="ORF">P29B0810_073</name>
</gene>
<keyword evidence="2" id="KW-1185">Reference proteome</keyword>
<evidence type="ECO:0000313" key="1">
    <source>
        <dbReference type="EMBL" id="AOV61768.1"/>
    </source>
</evidence>
<dbReference type="Pfam" id="PF24012">
    <property type="entry name" value="DUF7326"/>
    <property type="match status" value="1"/>
</dbReference>
<dbReference type="RefSeq" id="YP_009324236.1">
    <property type="nucleotide sequence ID" value="NC_031935.1"/>
</dbReference>
<reference evidence="1 2" key="1">
    <citation type="journal article" date="2016" name="Virology">
        <title>The genomic content and context of auxiliary metabolic genes in marine cyanomyoviruses.</title>
        <authorList>
            <person name="Crummett L.T."/>
            <person name="Puxty R.J."/>
            <person name="Weihe C."/>
            <person name="Marston M.F."/>
            <person name="Martiny J.B."/>
        </authorList>
    </citation>
    <scope>NUCLEOTIDE SEQUENCE [LARGE SCALE GENOMIC DNA]</scope>
    <source>
        <strain evidence="1">0810PA29</strain>
    </source>
</reference>
<dbReference type="GeneID" id="30309146"/>
<accession>A0A1D8KSU4</accession>
<sequence length="68" mass="8164">MPTEQDRRQLVENYVWHIVDGMDTDSLVNMCVDLLEREYEKMTWDEVTEEIVDLYDEETLIDLIPEAQ</sequence>
<dbReference type="EMBL" id="KU686211">
    <property type="protein sequence ID" value="AOV61768.1"/>
    <property type="molecule type" value="Genomic_DNA"/>
</dbReference>
<dbReference type="KEGG" id="vg:30309146"/>
<proteinExistence type="predicted"/>
<protein>
    <submittedName>
        <fullName evidence="1">Uncharacterized protein</fullName>
    </submittedName>
</protein>
<evidence type="ECO:0000313" key="2">
    <source>
        <dbReference type="Proteomes" id="UP000202081"/>
    </source>
</evidence>